<evidence type="ECO:0000313" key="4">
    <source>
        <dbReference type="Proteomes" id="UP000827721"/>
    </source>
</evidence>
<evidence type="ECO:0000259" key="2">
    <source>
        <dbReference type="Pfam" id="PF23598"/>
    </source>
</evidence>
<name>A0ABQ8H5U5_9ROSI</name>
<protein>
    <recommendedName>
        <fullName evidence="2">Disease resistance R13L4/SHOC-2-like LRR domain-containing protein</fullName>
    </recommendedName>
</protein>
<dbReference type="SUPFAM" id="SSF52058">
    <property type="entry name" value="L domain-like"/>
    <property type="match status" value="1"/>
</dbReference>
<evidence type="ECO:0000313" key="3">
    <source>
        <dbReference type="EMBL" id="KAH7549284.1"/>
    </source>
</evidence>
<dbReference type="PANTHER" id="PTHR47186:SF57">
    <property type="entry name" value="OS02G0478300 PROTEIN"/>
    <property type="match status" value="1"/>
</dbReference>
<sequence length="472" mass="55152">MAQKGEKKGLVRLFKRYSFGFFNELMARNKVNMKISRIKMRIHYINSSRLTYGIENIGQGRDGTSGLINCLREKRRSYPYACEEEVVDQFLDTFHGDVNARFLRKARRLSLHSGIPPTARNTSRVRSLLFFDFGEPIRLKLKKFKLLQVLDLEGVHLALVDSSLGNLIHLRYLDLRKTWLKKLPSSISNLCSLQTLDLRTTLIDPIPVAIWKMKQLRHLYFNKLREMVVNPTGKVSLENLQTLLGIHVGESSCIEEGLKKLFNLKELELHGRLIQHEEALGLWIINLKDLQCLKMHTRRTSDINTSAIPKCITLSNHFHLYRLHLNGFKRRLFNVQDFPPNLTELCLEHSFLMDDPMEKLEKLPNLRILKLKQSSYVGKEMFCSNGGFSQLHLLKLSHLYSVERWTIEEGALCNLRELEIVECKRLNILPRGLWPVTTLRNLKLGYMPYEFEMMARDRQGENWYRLKHVLPI</sequence>
<feature type="domain" description="Disease resistance R13L4/SHOC-2-like LRR" evidence="2">
    <location>
        <begin position="125"/>
        <end position="421"/>
    </location>
</feature>
<proteinExistence type="predicted"/>
<reference evidence="3 4" key="1">
    <citation type="submission" date="2021-02" db="EMBL/GenBank/DDBJ databases">
        <title>Plant Genome Project.</title>
        <authorList>
            <person name="Zhang R.-G."/>
        </authorList>
    </citation>
    <scope>NUCLEOTIDE SEQUENCE [LARGE SCALE GENOMIC DNA]</scope>
    <source>
        <tissue evidence="3">Leaves</tissue>
    </source>
</reference>
<dbReference type="EMBL" id="JAFEMO010000013">
    <property type="protein sequence ID" value="KAH7549284.1"/>
    <property type="molecule type" value="Genomic_DNA"/>
</dbReference>
<dbReference type="Gene3D" id="3.80.10.10">
    <property type="entry name" value="Ribonuclease Inhibitor"/>
    <property type="match status" value="1"/>
</dbReference>
<dbReference type="Pfam" id="PF23598">
    <property type="entry name" value="LRR_14"/>
    <property type="match status" value="1"/>
</dbReference>
<keyword evidence="1" id="KW-0677">Repeat</keyword>
<evidence type="ECO:0000256" key="1">
    <source>
        <dbReference type="ARBA" id="ARBA00022737"/>
    </source>
</evidence>
<keyword evidence="4" id="KW-1185">Reference proteome</keyword>
<dbReference type="PANTHER" id="PTHR47186">
    <property type="entry name" value="LEUCINE-RICH REPEAT-CONTAINING PROTEIN 57"/>
    <property type="match status" value="1"/>
</dbReference>
<dbReference type="InterPro" id="IPR055414">
    <property type="entry name" value="LRR_R13L4/SHOC2-like"/>
</dbReference>
<dbReference type="InterPro" id="IPR032675">
    <property type="entry name" value="LRR_dom_sf"/>
</dbReference>
<comment type="caution">
    <text evidence="3">The sequence shown here is derived from an EMBL/GenBank/DDBJ whole genome shotgun (WGS) entry which is preliminary data.</text>
</comment>
<dbReference type="Proteomes" id="UP000827721">
    <property type="component" value="Unassembled WGS sequence"/>
</dbReference>
<gene>
    <name evidence="3" type="ORF">JRO89_XS13G0008800</name>
</gene>
<accession>A0ABQ8H5U5</accession>
<organism evidence="3 4">
    <name type="scientific">Xanthoceras sorbifolium</name>
    <dbReference type="NCBI Taxonomy" id="99658"/>
    <lineage>
        <taxon>Eukaryota</taxon>
        <taxon>Viridiplantae</taxon>
        <taxon>Streptophyta</taxon>
        <taxon>Embryophyta</taxon>
        <taxon>Tracheophyta</taxon>
        <taxon>Spermatophyta</taxon>
        <taxon>Magnoliopsida</taxon>
        <taxon>eudicotyledons</taxon>
        <taxon>Gunneridae</taxon>
        <taxon>Pentapetalae</taxon>
        <taxon>rosids</taxon>
        <taxon>malvids</taxon>
        <taxon>Sapindales</taxon>
        <taxon>Sapindaceae</taxon>
        <taxon>Xanthoceroideae</taxon>
        <taxon>Xanthoceras</taxon>
    </lineage>
</organism>